<evidence type="ECO:0000256" key="5">
    <source>
        <dbReference type="SAM" id="MobiDB-lite"/>
    </source>
</evidence>
<dbReference type="AlphaFoldDB" id="A0A1K1ZS67"/>
<reference evidence="8 9" key="1">
    <citation type="submission" date="2016-11" db="EMBL/GenBank/DDBJ databases">
        <authorList>
            <person name="Jaros S."/>
            <person name="Januszkiewicz K."/>
            <person name="Wedrychowicz H."/>
        </authorList>
    </citation>
    <scope>NUCLEOTIDE SEQUENCE [LARGE SCALE GENOMIC DNA]</scope>
    <source>
        <strain evidence="8 9">OK807</strain>
    </source>
</reference>
<dbReference type="FunFam" id="3.40.50.2000:FF:000072">
    <property type="entry name" value="Glycosyl transferase"/>
    <property type="match status" value="1"/>
</dbReference>
<evidence type="ECO:0000259" key="7">
    <source>
        <dbReference type="Pfam" id="PF21036"/>
    </source>
</evidence>
<dbReference type="InterPro" id="IPR050426">
    <property type="entry name" value="Glycosyltransferase_28"/>
</dbReference>
<evidence type="ECO:0000256" key="1">
    <source>
        <dbReference type="ARBA" id="ARBA00006962"/>
    </source>
</evidence>
<keyword evidence="3 8" id="KW-0808">Transferase</keyword>
<sequence>MRILFTTYSDRSLLLSMVPLAWALRSAGHDVRVASTPNLTEVITNAGLPAVPVGRDDGFSRMLGGKPASLLTGLLQPYDVAAAPERAAWEYLHAGYESVVPWWHRMANVPMIPDLVDFARQWRPHLVLWEPTTFAGAIAAEASGAAHGRLLWSLDVFGVTREHYLRLKAGRTDAPDPLAEWLGTYAERYGFAFSEELITGSFTIDQLPDSMRMEARLRYLPMQYMPYGGPAAVPEWLRTPPARPRVGLTLGITNIARFGSYNIEVRELLDALADLDMEIVATITEQEQRKLGSVPGNTRLVPYVPLQALAPTCSALIQHGGPGTLLTTARHAVPQLVLPWEFDAPELARRFAAQGAGISVEASRVNARTVRENLLRLLEERSFRDGAVRLRDEMRTRPTPLDLVPVLEDLATSSASAGRGSPPSRTAPTP</sequence>
<evidence type="ECO:0000313" key="9">
    <source>
        <dbReference type="Proteomes" id="UP000181909"/>
    </source>
</evidence>
<feature type="region of interest" description="Disordered" evidence="5">
    <location>
        <begin position="409"/>
        <end position="430"/>
    </location>
</feature>
<dbReference type="SUPFAM" id="SSF53756">
    <property type="entry name" value="UDP-Glycosyltransferase/glycogen phosphorylase"/>
    <property type="match status" value="1"/>
</dbReference>
<feature type="domain" description="Erythromycin biosynthesis protein CIII-like N-terminal" evidence="7">
    <location>
        <begin position="22"/>
        <end position="251"/>
    </location>
</feature>
<evidence type="ECO:0000256" key="4">
    <source>
        <dbReference type="ARBA" id="ARBA00023194"/>
    </source>
</evidence>
<proteinExistence type="inferred from homology"/>
<keyword evidence="4" id="KW-0045">Antibiotic biosynthesis</keyword>
<dbReference type="CDD" id="cd03784">
    <property type="entry name" value="GT1_Gtf-like"/>
    <property type="match status" value="1"/>
</dbReference>
<dbReference type="InterPro" id="IPR030953">
    <property type="entry name" value="Glycosyl_450act"/>
</dbReference>
<evidence type="ECO:0000259" key="6">
    <source>
        <dbReference type="Pfam" id="PF06722"/>
    </source>
</evidence>
<accession>A0A1K1ZS67</accession>
<dbReference type="InterPro" id="IPR002213">
    <property type="entry name" value="UDP_glucos_trans"/>
</dbReference>
<dbReference type="GO" id="GO:0017000">
    <property type="term" value="P:antibiotic biosynthetic process"/>
    <property type="evidence" value="ECO:0007669"/>
    <property type="project" value="UniProtKB-KW"/>
</dbReference>
<dbReference type="Pfam" id="PF21036">
    <property type="entry name" value="EryCIII-like_N"/>
    <property type="match status" value="1"/>
</dbReference>
<organism evidence="8 9">
    <name type="scientific">Streptomyces atratus</name>
    <dbReference type="NCBI Taxonomy" id="1893"/>
    <lineage>
        <taxon>Bacteria</taxon>
        <taxon>Bacillati</taxon>
        <taxon>Actinomycetota</taxon>
        <taxon>Actinomycetes</taxon>
        <taxon>Kitasatosporales</taxon>
        <taxon>Streptomycetaceae</taxon>
        <taxon>Streptomyces</taxon>
    </lineage>
</organism>
<dbReference type="Proteomes" id="UP000181909">
    <property type="component" value="Unassembled WGS sequence"/>
</dbReference>
<dbReference type="RefSeq" id="WP_072485317.1">
    <property type="nucleotide sequence ID" value="NZ_CP108277.1"/>
</dbReference>
<feature type="compositionally biased region" description="Low complexity" evidence="5">
    <location>
        <begin position="413"/>
        <end position="424"/>
    </location>
</feature>
<dbReference type="GO" id="GO:0008194">
    <property type="term" value="F:UDP-glycosyltransferase activity"/>
    <property type="evidence" value="ECO:0007669"/>
    <property type="project" value="InterPro"/>
</dbReference>
<dbReference type="PANTHER" id="PTHR48050">
    <property type="entry name" value="STEROL 3-BETA-GLUCOSYLTRANSFERASE"/>
    <property type="match status" value="1"/>
</dbReference>
<dbReference type="InterPro" id="IPR048284">
    <property type="entry name" value="EryCIII-like_N"/>
</dbReference>
<dbReference type="NCBIfam" id="TIGR04516">
    <property type="entry name" value="glycosyl_450act"/>
    <property type="match status" value="1"/>
</dbReference>
<dbReference type="EMBL" id="FPJO01000006">
    <property type="protein sequence ID" value="SFX77009.1"/>
    <property type="molecule type" value="Genomic_DNA"/>
</dbReference>
<comment type="similarity">
    <text evidence="1">Belongs to the glycosyltransferase 28 family.</text>
</comment>
<dbReference type="PANTHER" id="PTHR48050:SF13">
    <property type="entry name" value="STEROL 3-BETA-GLUCOSYLTRANSFERASE UGT80A2"/>
    <property type="match status" value="1"/>
</dbReference>
<dbReference type="Gene3D" id="3.40.50.2000">
    <property type="entry name" value="Glycogen Phosphorylase B"/>
    <property type="match status" value="2"/>
</dbReference>
<dbReference type="OrthoDB" id="3863369at2"/>
<dbReference type="InterPro" id="IPR010610">
    <property type="entry name" value="EryCIII-like_C"/>
</dbReference>
<dbReference type="Pfam" id="PF06722">
    <property type="entry name" value="EryCIII-like_C"/>
    <property type="match status" value="1"/>
</dbReference>
<dbReference type="STRING" id="1893.SAMN02787144_100676"/>
<keyword evidence="2" id="KW-0328">Glycosyltransferase</keyword>
<gene>
    <name evidence="8" type="ORF">SAMN02787144_100676</name>
</gene>
<dbReference type="GO" id="GO:0016758">
    <property type="term" value="F:hexosyltransferase activity"/>
    <property type="evidence" value="ECO:0007669"/>
    <property type="project" value="UniProtKB-ARBA"/>
</dbReference>
<protein>
    <submittedName>
        <fullName evidence="8">Glycosyltransferase, activator-dependent family</fullName>
    </submittedName>
</protein>
<evidence type="ECO:0000313" key="8">
    <source>
        <dbReference type="EMBL" id="SFX77009.1"/>
    </source>
</evidence>
<name>A0A1K1ZS67_STRAR</name>
<feature type="domain" description="Erythromycin biosynthesis protein CIII-like C-terminal" evidence="6">
    <location>
        <begin position="267"/>
        <end position="410"/>
    </location>
</feature>
<evidence type="ECO:0000256" key="2">
    <source>
        <dbReference type="ARBA" id="ARBA00022676"/>
    </source>
</evidence>
<evidence type="ECO:0000256" key="3">
    <source>
        <dbReference type="ARBA" id="ARBA00022679"/>
    </source>
</evidence>